<keyword evidence="3 7" id="KW-0479">Metal-binding</keyword>
<feature type="binding site" evidence="7">
    <location>
        <position position="119"/>
    </location>
    <ligand>
        <name>[2Fe-2S] cluster</name>
        <dbReference type="ChEBI" id="CHEBI:190135"/>
    </ligand>
</feature>
<comment type="similarity">
    <text evidence="1">Belongs to the complex I 24 kDa subunit family.</text>
</comment>
<organism evidence="8 9">
    <name type="scientific">Gordonia asplenii</name>
    <dbReference type="NCBI Taxonomy" id="2725283"/>
    <lineage>
        <taxon>Bacteria</taxon>
        <taxon>Bacillati</taxon>
        <taxon>Actinomycetota</taxon>
        <taxon>Actinomycetes</taxon>
        <taxon>Mycobacteriales</taxon>
        <taxon>Gordoniaceae</taxon>
        <taxon>Gordonia</taxon>
    </lineage>
</organism>
<keyword evidence="4 7" id="KW-0408">Iron</keyword>
<reference evidence="8 9" key="1">
    <citation type="submission" date="2020-04" db="EMBL/GenBank/DDBJ databases">
        <title>Gordonia sp. nov. TBRC 11910.</title>
        <authorList>
            <person name="Suriyachadkun C."/>
        </authorList>
    </citation>
    <scope>NUCLEOTIDE SEQUENCE [LARGE SCALE GENOMIC DNA]</scope>
    <source>
        <strain evidence="8 9">TBRC 11910</strain>
    </source>
</reference>
<sequence length="233" mass="24566">MSDLQQPVFLEVLAGPPAQFATSTPTPPIAFDGPQRYSDELTSRLAAEAADIIGRYPQSRSALLPLLHLVQSVDGYITRAGVTFCAEQLGLTAAQVASVATFYSMYRREPTGEYLIGVCTNTLCAVLGGDEILASLTEHLGVEPGGTTADGRITVEHVECNAACDFAPVVMVNWEFYDNQTPTSATELAEDLRAGIAPPPSRGSTTLCSFRQTARLLAGLPPATSSDDGSAPA</sequence>
<dbReference type="InterPro" id="IPR041921">
    <property type="entry name" value="NuoE_N"/>
</dbReference>
<dbReference type="AlphaFoldDB" id="A0A848L007"/>
<feature type="binding site" evidence="7">
    <location>
        <position position="124"/>
    </location>
    <ligand>
        <name>[2Fe-2S] cluster</name>
        <dbReference type="ChEBI" id="CHEBI:190135"/>
    </ligand>
</feature>
<evidence type="ECO:0000256" key="1">
    <source>
        <dbReference type="ARBA" id="ARBA00010643"/>
    </source>
</evidence>
<dbReference type="InterPro" id="IPR042128">
    <property type="entry name" value="NuoE_dom"/>
</dbReference>
<evidence type="ECO:0000313" key="8">
    <source>
        <dbReference type="EMBL" id="NMO03802.1"/>
    </source>
</evidence>
<dbReference type="GO" id="GO:0046872">
    <property type="term" value="F:metal ion binding"/>
    <property type="evidence" value="ECO:0007669"/>
    <property type="project" value="UniProtKB-KW"/>
</dbReference>
<gene>
    <name evidence="8" type="primary">nuoE</name>
    <name evidence="8" type="ORF">HH308_21535</name>
</gene>
<evidence type="ECO:0000313" key="9">
    <source>
        <dbReference type="Proteomes" id="UP000550729"/>
    </source>
</evidence>
<dbReference type="Gene3D" id="1.10.10.1590">
    <property type="entry name" value="NADH-quinone oxidoreductase subunit E"/>
    <property type="match status" value="1"/>
</dbReference>
<dbReference type="EC" id="1.6.5.11" evidence="8"/>
<dbReference type="InterPro" id="IPR036249">
    <property type="entry name" value="Thioredoxin-like_sf"/>
</dbReference>
<dbReference type="PIRSF" id="PIRSF000216">
    <property type="entry name" value="NADH_DH_24kDa"/>
    <property type="match status" value="1"/>
</dbReference>
<feature type="binding site" evidence="7">
    <location>
        <position position="164"/>
    </location>
    <ligand>
        <name>[2Fe-2S] cluster</name>
        <dbReference type="ChEBI" id="CHEBI:190135"/>
    </ligand>
</feature>
<dbReference type="EMBL" id="JABBNB010000027">
    <property type="protein sequence ID" value="NMO03802.1"/>
    <property type="molecule type" value="Genomic_DNA"/>
</dbReference>
<dbReference type="CDD" id="cd03064">
    <property type="entry name" value="TRX_Fd_NuoE"/>
    <property type="match status" value="1"/>
</dbReference>
<keyword evidence="2 7" id="KW-0001">2Fe-2S</keyword>
<dbReference type="Gene3D" id="3.40.30.10">
    <property type="entry name" value="Glutaredoxin"/>
    <property type="match status" value="1"/>
</dbReference>
<protein>
    <submittedName>
        <fullName evidence="8">NADH-quinone oxidoreductase subunit NuoE</fullName>
        <ecNumber evidence="8">1.6.5.11</ecNumber>
    </submittedName>
</protein>
<feature type="binding site" evidence="7">
    <location>
        <position position="160"/>
    </location>
    <ligand>
        <name>[2Fe-2S] cluster</name>
        <dbReference type="ChEBI" id="CHEBI:190135"/>
    </ligand>
</feature>
<dbReference type="PANTHER" id="PTHR10371:SF3">
    <property type="entry name" value="NADH DEHYDROGENASE [UBIQUINONE] FLAVOPROTEIN 2, MITOCHONDRIAL"/>
    <property type="match status" value="1"/>
</dbReference>
<keyword evidence="5 7" id="KW-0411">Iron-sulfur</keyword>
<dbReference type="PANTHER" id="PTHR10371">
    <property type="entry name" value="NADH DEHYDROGENASE UBIQUINONE FLAVOPROTEIN 2, MITOCHONDRIAL"/>
    <property type="match status" value="1"/>
</dbReference>
<evidence type="ECO:0000256" key="6">
    <source>
        <dbReference type="ARBA" id="ARBA00034078"/>
    </source>
</evidence>
<name>A0A848L007_9ACTN</name>
<accession>A0A848L007</accession>
<dbReference type="NCBIfam" id="NF005721">
    <property type="entry name" value="PRK07539.1-1"/>
    <property type="match status" value="1"/>
</dbReference>
<dbReference type="GO" id="GO:0003954">
    <property type="term" value="F:NADH dehydrogenase activity"/>
    <property type="evidence" value="ECO:0007669"/>
    <property type="project" value="TreeGrafter"/>
</dbReference>
<dbReference type="GO" id="GO:0051537">
    <property type="term" value="F:2 iron, 2 sulfur cluster binding"/>
    <property type="evidence" value="ECO:0007669"/>
    <property type="project" value="UniProtKB-KW"/>
</dbReference>
<keyword evidence="8" id="KW-0560">Oxidoreductase</keyword>
<keyword evidence="9" id="KW-1185">Reference proteome</keyword>
<dbReference type="InterPro" id="IPR002023">
    <property type="entry name" value="NuoE-like"/>
</dbReference>
<comment type="cofactor">
    <cofactor evidence="7">
        <name>[2Fe-2S] cluster</name>
        <dbReference type="ChEBI" id="CHEBI:190135"/>
    </cofactor>
    <text evidence="7">Binds 1 [2Fe-2S] cluster.</text>
</comment>
<evidence type="ECO:0000256" key="3">
    <source>
        <dbReference type="ARBA" id="ARBA00022723"/>
    </source>
</evidence>
<proteinExistence type="inferred from homology"/>
<dbReference type="Proteomes" id="UP000550729">
    <property type="component" value="Unassembled WGS sequence"/>
</dbReference>
<evidence type="ECO:0000256" key="7">
    <source>
        <dbReference type="PIRSR" id="PIRSR000216-1"/>
    </source>
</evidence>
<evidence type="ECO:0000256" key="5">
    <source>
        <dbReference type="ARBA" id="ARBA00023014"/>
    </source>
</evidence>
<dbReference type="SUPFAM" id="SSF52833">
    <property type="entry name" value="Thioredoxin-like"/>
    <property type="match status" value="1"/>
</dbReference>
<evidence type="ECO:0000256" key="2">
    <source>
        <dbReference type="ARBA" id="ARBA00022714"/>
    </source>
</evidence>
<comment type="cofactor">
    <cofactor evidence="6">
        <name>[2Fe-2S] cluster</name>
        <dbReference type="ChEBI" id="CHEBI:190135"/>
    </cofactor>
</comment>
<evidence type="ECO:0000256" key="4">
    <source>
        <dbReference type="ARBA" id="ARBA00023004"/>
    </source>
</evidence>
<dbReference type="NCBIfam" id="TIGR01958">
    <property type="entry name" value="nuoE_fam"/>
    <property type="match status" value="1"/>
</dbReference>
<dbReference type="FunFam" id="1.10.10.1590:FF:000001">
    <property type="entry name" value="NADH-quinone oxidoreductase subunit E"/>
    <property type="match status" value="1"/>
</dbReference>
<dbReference type="Pfam" id="PF01257">
    <property type="entry name" value="2Fe-2S_thioredx"/>
    <property type="match status" value="1"/>
</dbReference>
<comment type="caution">
    <text evidence="8">The sequence shown here is derived from an EMBL/GenBank/DDBJ whole genome shotgun (WGS) entry which is preliminary data.</text>
</comment>